<evidence type="ECO:0000313" key="1">
    <source>
        <dbReference type="EMBL" id="OCL32980.1"/>
    </source>
</evidence>
<dbReference type="PANTHER" id="PTHR28055:SF1">
    <property type="entry name" value="ALTERED INHERITANCE OF MITOCHONDRIA PROTEIN 41, MITOCHONDRIAL"/>
    <property type="match status" value="1"/>
</dbReference>
<dbReference type="InterPro" id="IPR023168">
    <property type="entry name" value="GatB_Yqey_C_2"/>
</dbReference>
<dbReference type="Gene3D" id="1.10.10.410">
    <property type="match status" value="1"/>
</dbReference>
<dbReference type="GO" id="GO:0016740">
    <property type="term" value="F:transferase activity"/>
    <property type="evidence" value="ECO:0007669"/>
    <property type="project" value="UniProtKB-KW"/>
</dbReference>
<dbReference type="InterPro" id="IPR042184">
    <property type="entry name" value="YqeY/Aim41_N"/>
</dbReference>
<dbReference type="InterPro" id="IPR003789">
    <property type="entry name" value="Asn/Gln_tRNA_amidoTrase-B-like"/>
</dbReference>
<dbReference type="GO" id="GO:0016884">
    <property type="term" value="F:carbon-nitrogen ligase activity, with glutamine as amido-N-donor"/>
    <property type="evidence" value="ECO:0007669"/>
    <property type="project" value="InterPro"/>
</dbReference>
<keyword evidence="2" id="KW-1185">Reference proteome</keyword>
<reference evidence="2" key="1">
    <citation type="submission" date="2016-07" db="EMBL/GenBank/DDBJ databases">
        <authorList>
            <person name="Florea S."/>
            <person name="Webb J.S."/>
            <person name="Jaromczyk J."/>
            <person name="Schardl C.L."/>
        </authorList>
    </citation>
    <scope>NUCLEOTIDE SEQUENCE [LARGE SCALE GENOMIC DNA]</scope>
    <source>
        <strain evidence="2">IPBSL-7</strain>
    </source>
</reference>
<name>A0A1C0AK38_9ACTN</name>
<dbReference type="SUPFAM" id="SSF89095">
    <property type="entry name" value="GatB/YqeY motif"/>
    <property type="match status" value="1"/>
</dbReference>
<dbReference type="Proteomes" id="UP000093501">
    <property type="component" value="Unassembled WGS sequence"/>
</dbReference>
<comment type="caution">
    <text evidence="1">The sequence shown here is derived from an EMBL/GenBank/DDBJ whole genome shotgun (WGS) entry which is preliminary data.</text>
</comment>
<evidence type="ECO:0000313" key="2">
    <source>
        <dbReference type="Proteomes" id="UP000093501"/>
    </source>
</evidence>
<proteinExistence type="predicted"/>
<dbReference type="PANTHER" id="PTHR28055">
    <property type="entry name" value="ALTERED INHERITANCE OF MITOCHONDRIA PROTEIN 41, MITOCHONDRIAL"/>
    <property type="match status" value="1"/>
</dbReference>
<dbReference type="Pfam" id="PF09424">
    <property type="entry name" value="YqeY"/>
    <property type="match status" value="1"/>
</dbReference>
<gene>
    <name evidence="1" type="ORF">BCR15_06740</name>
</gene>
<dbReference type="InterPro" id="IPR019004">
    <property type="entry name" value="YqeY/Aim41"/>
</dbReference>
<keyword evidence="1" id="KW-0808">Transferase</keyword>
<sequence length="151" mass="16073">MAATKDRLKRDLAAALRARDETAKSNIRMMMAALTVEEVAGDTARELSDAEELAVVTKEMRKRRDSAETYAAAGRQDLADKESAEAEFIAAYLPAPLTDVELAALVDEEIAALGAPATMKNMGGLVKAVTARAEGRAEGRTIAALVRARLA</sequence>
<dbReference type="Gene3D" id="1.10.1510.10">
    <property type="entry name" value="Uncharacterised protein YqeY/AIM41 PF09424, N-terminal domain"/>
    <property type="match status" value="1"/>
</dbReference>
<dbReference type="RefSeq" id="WP_068752086.1">
    <property type="nucleotide sequence ID" value="NZ_LR214441.1"/>
</dbReference>
<dbReference type="EMBL" id="MBQD01000023">
    <property type="protein sequence ID" value="OCL32980.1"/>
    <property type="molecule type" value="Genomic_DNA"/>
</dbReference>
<dbReference type="AlphaFoldDB" id="A0A1C0AK38"/>
<protein>
    <submittedName>
        <fullName evidence="1">Glutamyl-tRNA amidotransferase</fullName>
    </submittedName>
</protein>
<organism evidence="1 2">
    <name type="scientific">Tessaracoccus lapidicaptus</name>
    <dbReference type="NCBI Taxonomy" id="1427523"/>
    <lineage>
        <taxon>Bacteria</taxon>
        <taxon>Bacillati</taxon>
        <taxon>Actinomycetota</taxon>
        <taxon>Actinomycetes</taxon>
        <taxon>Propionibacteriales</taxon>
        <taxon>Propionibacteriaceae</taxon>
        <taxon>Tessaracoccus</taxon>
    </lineage>
</organism>
<accession>A0A1C0AK38</accession>